<evidence type="ECO:0000313" key="3">
    <source>
        <dbReference type="EMBL" id="RLU24245.1"/>
    </source>
</evidence>
<evidence type="ECO:0000313" key="4">
    <source>
        <dbReference type="Proteomes" id="UP000053097"/>
    </source>
</evidence>
<name>A0A026VXK7_OOCBI</name>
<evidence type="ECO:0000313" key="2">
    <source>
        <dbReference type="EMBL" id="EZA47589.1"/>
    </source>
</evidence>
<protein>
    <submittedName>
        <fullName evidence="2">Uncharacterized protein</fullName>
    </submittedName>
</protein>
<evidence type="ECO:0000256" key="1">
    <source>
        <dbReference type="SAM" id="SignalP"/>
    </source>
</evidence>
<reference evidence="3" key="3">
    <citation type="submission" date="2018-07" db="EMBL/GenBank/DDBJ databases">
        <authorList>
            <person name="Mckenzie S.K."/>
            <person name="Kronauer D.J.C."/>
        </authorList>
    </citation>
    <scope>NUCLEOTIDE SEQUENCE</scope>
    <source>
        <strain evidence="3">Clonal line C1</strain>
    </source>
</reference>
<keyword evidence="1" id="KW-0732">Signal</keyword>
<feature type="signal peptide" evidence="1">
    <location>
        <begin position="1"/>
        <end position="23"/>
    </location>
</feature>
<accession>A0A026VXK7</accession>
<dbReference type="AlphaFoldDB" id="A0A026VXK7"/>
<organism evidence="2 4">
    <name type="scientific">Ooceraea biroi</name>
    <name type="common">Clonal raider ant</name>
    <name type="synonym">Cerapachys biroi</name>
    <dbReference type="NCBI Taxonomy" id="2015173"/>
    <lineage>
        <taxon>Eukaryota</taxon>
        <taxon>Metazoa</taxon>
        <taxon>Ecdysozoa</taxon>
        <taxon>Arthropoda</taxon>
        <taxon>Hexapoda</taxon>
        <taxon>Insecta</taxon>
        <taxon>Pterygota</taxon>
        <taxon>Neoptera</taxon>
        <taxon>Endopterygota</taxon>
        <taxon>Hymenoptera</taxon>
        <taxon>Apocrita</taxon>
        <taxon>Aculeata</taxon>
        <taxon>Formicoidea</taxon>
        <taxon>Formicidae</taxon>
        <taxon>Dorylinae</taxon>
        <taxon>Ooceraea</taxon>
    </lineage>
</organism>
<reference evidence="3" key="2">
    <citation type="journal article" date="2018" name="Genome Res.">
        <title>The genomic architecture and molecular evolution of ant odorant receptors.</title>
        <authorList>
            <person name="McKenzie S.K."/>
            <person name="Kronauer D.J.C."/>
        </authorList>
    </citation>
    <scope>NUCLEOTIDE SEQUENCE [LARGE SCALE GENOMIC DNA]</scope>
    <source>
        <strain evidence="3">Clonal line C1</strain>
    </source>
</reference>
<dbReference type="Proteomes" id="UP000279307">
    <property type="component" value="Chromosome 4"/>
</dbReference>
<keyword evidence="4" id="KW-1185">Reference proteome</keyword>
<reference evidence="2 4" key="1">
    <citation type="journal article" date="2014" name="Curr. Biol.">
        <title>The genome of the clonal raider ant Cerapachys biroi.</title>
        <authorList>
            <person name="Oxley P.R."/>
            <person name="Ji L."/>
            <person name="Fetter-Pruneda I."/>
            <person name="McKenzie S.K."/>
            <person name="Li C."/>
            <person name="Hu H."/>
            <person name="Zhang G."/>
            <person name="Kronauer D.J."/>
        </authorList>
    </citation>
    <scope>NUCLEOTIDE SEQUENCE [LARGE SCALE GENOMIC DNA]</scope>
</reference>
<dbReference type="EMBL" id="KK107801">
    <property type="protein sequence ID" value="EZA47589.1"/>
    <property type="molecule type" value="Genomic_DNA"/>
</dbReference>
<dbReference type="OrthoDB" id="7673258at2759"/>
<feature type="chain" id="PRO_5035983324" evidence="1">
    <location>
        <begin position="24"/>
        <end position="185"/>
    </location>
</feature>
<sequence>MTMFKLQYLIILSVCLYSRFSYGFPYELLYNGAKIVTYGEPCYPTRYLSGKVEEPILPMATESTLSKVYQPLKLNYRVISTEPVSCPLQREYPISVEIPQIPQPLTIVTPDIFRGKSYEYNIQVPSFSPMPISRNYNFDVQVPLPPSTTIPKYTNYKFLTNLTSKVDKILIPACEVPSSNYKTCV</sequence>
<proteinExistence type="predicted"/>
<dbReference type="EMBL" id="QOIP01000004">
    <property type="protein sequence ID" value="RLU24245.1"/>
    <property type="molecule type" value="Genomic_DNA"/>
</dbReference>
<dbReference type="Proteomes" id="UP000053097">
    <property type="component" value="Unassembled WGS sequence"/>
</dbReference>
<dbReference type="OMA" id="VTYGEPC"/>
<gene>
    <name evidence="3" type="ORF">DMN91_004456</name>
    <name evidence="2" type="ORF">X777_15656</name>
</gene>